<comment type="subcellular location">
    <subcellularLocation>
        <location evidence="1">Membrane</location>
        <topology evidence="1">Multi-pass membrane protein</topology>
    </subcellularLocation>
</comment>
<dbReference type="Gene3D" id="1.20.1250.20">
    <property type="entry name" value="MFS general substrate transporter like domains"/>
    <property type="match status" value="3"/>
</dbReference>
<dbReference type="PANTHER" id="PTHR11662">
    <property type="entry name" value="SOLUTE CARRIER FAMILY 17"/>
    <property type="match status" value="1"/>
</dbReference>
<evidence type="ECO:0000259" key="9">
    <source>
        <dbReference type="PROSITE" id="PS50850"/>
    </source>
</evidence>
<evidence type="ECO:0000256" key="7">
    <source>
        <dbReference type="SAM" id="MobiDB-lite"/>
    </source>
</evidence>
<feature type="transmembrane region" description="Helical" evidence="8">
    <location>
        <begin position="43"/>
        <end position="63"/>
    </location>
</feature>
<dbReference type="HOGENOM" id="CLU_296164_0_0_1"/>
<sequence length="1020" mass="113987">MESNYKAGQDAMINKSNTTTNGTFTQTQRGLWDILWESEEKGLILQSYFYTFPITPLIGGYLSGRFSGKTVVTVMTSCLIFLSAVTPIAATVSPYFVVVLRCCIGLSSGGLQPSVTAIVSKWAPVSERAQIVAMANAGMMVGNIFTFAFPGFICSIPIHNGWPFIFYIFCICNVLSLVMWMLLVYDRPDEHPRITWKERALINYKRRDSTLEKNGLFSSLPFIGRFIASVGSGMLADNLMTREILSVTATRKIFHVSGLVLSTPFLIWMSYMGPDERTSAVVLLVTYWTVQALNNAGFRVNHIDIAPRFASVLNGMTTTVSSVAALLSPIVTSELTKNGTQEEWQTVFFICTGVGLAGALAFLVLGSGVEQEWARDQNMNVEFDVYTIDERKQSIDQPHASVEERDCTAENNKKVGMISVSENRIVKVECGHRFEAFLNQNGVRRTPSRVSFSSDMTEQQSQRNSSVSLTRNYSSSPLYSSKQLLKQSVFEKYTSCRWLVAFSCFITVTSSIMLRQCISMVIVCMESNYNAGQDAMINKSNTTTNGTFTQTQRGVWDILWDSEEKGLILQSYFYTFPITPLIAGYLSGRFSGKMVVTVMTSFLIILSAVSPIAATVSPYFVVVLRCCIGLSSGGLQPSIAAIVSKWAPVSERAQIVAVANAGLMIGSIITFAFAGFICTIPIHNGWPFIFYVFCMANVLSLIMWMWLVYDRPDEHPRITWKERALINYKRRDSTLEKMPSPPWMKILTSGPFWGLLFAQMSHGFLFTTIGTFLPLYMADVLKFDIATGTQEEWQTVFFICTGVGLAGALAFLVLGSGVEQEWARDPNMNVEFDVYTIDERKQSIDEPHATEEEKECQIGNDRIDGINSVHENRNGHVNAGFDEQINEIIEHVKLSSSFRSQSRDLNVPIRTCEETCREMTREQIESDIELEQRAASNGLSKIGAHNQINPNVLQDKHEGLKLNAMKTGTSENGKETSTFLQRTKHSRENLRLYLPNDIEHVPTDSKASGESFSDRFSTHL</sequence>
<feature type="region of interest" description="Disordered" evidence="7">
    <location>
        <begin position="1000"/>
        <end position="1020"/>
    </location>
</feature>
<protein>
    <recommendedName>
        <fullName evidence="9">Major facilitator superfamily (MFS) profile domain-containing protein</fullName>
    </recommendedName>
</protein>
<keyword evidence="4" id="KW-0769">Symport</keyword>
<evidence type="ECO:0000256" key="1">
    <source>
        <dbReference type="ARBA" id="ARBA00004141"/>
    </source>
</evidence>
<name>K1RXP6_MAGGI</name>
<evidence type="ECO:0000256" key="2">
    <source>
        <dbReference type="ARBA" id="ARBA00022448"/>
    </source>
</evidence>
<evidence type="ECO:0000256" key="8">
    <source>
        <dbReference type="SAM" id="Phobius"/>
    </source>
</evidence>
<feature type="region of interest" description="Disordered" evidence="7">
    <location>
        <begin position="448"/>
        <end position="471"/>
    </location>
</feature>
<feature type="transmembrane region" description="Helical" evidence="8">
    <location>
        <begin position="567"/>
        <end position="587"/>
    </location>
</feature>
<dbReference type="InParanoid" id="K1RXP6"/>
<evidence type="ECO:0000256" key="3">
    <source>
        <dbReference type="ARBA" id="ARBA00022692"/>
    </source>
</evidence>
<reference evidence="10" key="1">
    <citation type="journal article" date="2012" name="Nature">
        <title>The oyster genome reveals stress adaptation and complexity of shell formation.</title>
        <authorList>
            <person name="Zhang G."/>
            <person name="Fang X."/>
            <person name="Guo X."/>
            <person name="Li L."/>
            <person name="Luo R."/>
            <person name="Xu F."/>
            <person name="Yang P."/>
            <person name="Zhang L."/>
            <person name="Wang X."/>
            <person name="Qi H."/>
            <person name="Xiong Z."/>
            <person name="Que H."/>
            <person name="Xie Y."/>
            <person name="Holland P.W."/>
            <person name="Paps J."/>
            <person name="Zhu Y."/>
            <person name="Wu F."/>
            <person name="Chen Y."/>
            <person name="Wang J."/>
            <person name="Peng C."/>
            <person name="Meng J."/>
            <person name="Yang L."/>
            <person name="Liu J."/>
            <person name="Wen B."/>
            <person name="Zhang N."/>
            <person name="Huang Z."/>
            <person name="Zhu Q."/>
            <person name="Feng Y."/>
            <person name="Mount A."/>
            <person name="Hedgecock D."/>
            <person name="Xu Z."/>
            <person name="Liu Y."/>
            <person name="Domazet-Loso T."/>
            <person name="Du Y."/>
            <person name="Sun X."/>
            <person name="Zhang S."/>
            <person name="Liu B."/>
            <person name="Cheng P."/>
            <person name="Jiang X."/>
            <person name="Li J."/>
            <person name="Fan D."/>
            <person name="Wang W."/>
            <person name="Fu W."/>
            <person name="Wang T."/>
            <person name="Wang B."/>
            <person name="Zhang J."/>
            <person name="Peng Z."/>
            <person name="Li Y."/>
            <person name="Li N."/>
            <person name="Wang J."/>
            <person name="Chen M."/>
            <person name="He Y."/>
            <person name="Tan F."/>
            <person name="Song X."/>
            <person name="Zheng Q."/>
            <person name="Huang R."/>
            <person name="Yang H."/>
            <person name="Du X."/>
            <person name="Chen L."/>
            <person name="Yang M."/>
            <person name="Gaffney P.M."/>
            <person name="Wang S."/>
            <person name="Luo L."/>
            <person name="She Z."/>
            <person name="Ming Y."/>
            <person name="Huang W."/>
            <person name="Zhang S."/>
            <person name="Huang B."/>
            <person name="Zhang Y."/>
            <person name="Qu T."/>
            <person name="Ni P."/>
            <person name="Miao G."/>
            <person name="Wang J."/>
            <person name="Wang Q."/>
            <person name="Steinberg C.E."/>
            <person name="Wang H."/>
            <person name="Li N."/>
            <person name="Qian L."/>
            <person name="Zhang G."/>
            <person name="Li Y."/>
            <person name="Yang H."/>
            <person name="Liu X."/>
            <person name="Wang J."/>
            <person name="Yin Y."/>
            <person name="Wang J."/>
        </authorList>
    </citation>
    <scope>NUCLEOTIDE SEQUENCE [LARGE SCALE GENOMIC DNA]</scope>
    <source>
        <strain evidence="10">05x7-T-G4-1.051#20</strain>
    </source>
</reference>
<feature type="transmembrane region" description="Helical" evidence="8">
    <location>
        <begin position="347"/>
        <end position="369"/>
    </location>
</feature>
<dbReference type="InterPro" id="IPR050382">
    <property type="entry name" value="MFS_Na/Anion_cotransporter"/>
</dbReference>
<feature type="transmembrane region" description="Helical" evidence="8">
    <location>
        <begin position="688"/>
        <end position="709"/>
    </location>
</feature>
<feature type="transmembrane region" description="Helical" evidence="8">
    <location>
        <begin position="164"/>
        <end position="185"/>
    </location>
</feature>
<organism evidence="10">
    <name type="scientific">Magallana gigas</name>
    <name type="common">Pacific oyster</name>
    <name type="synonym">Crassostrea gigas</name>
    <dbReference type="NCBI Taxonomy" id="29159"/>
    <lineage>
        <taxon>Eukaryota</taxon>
        <taxon>Metazoa</taxon>
        <taxon>Spiralia</taxon>
        <taxon>Lophotrochozoa</taxon>
        <taxon>Mollusca</taxon>
        <taxon>Bivalvia</taxon>
        <taxon>Autobranchia</taxon>
        <taxon>Pteriomorphia</taxon>
        <taxon>Ostreida</taxon>
        <taxon>Ostreoidea</taxon>
        <taxon>Ostreidae</taxon>
        <taxon>Magallana</taxon>
    </lineage>
</organism>
<dbReference type="FunFam" id="1.20.1250.20:FF:000003">
    <property type="entry name" value="Solute carrier family 17 member 3"/>
    <property type="match status" value="1"/>
</dbReference>
<evidence type="ECO:0000256" key="6">
    <source>
        <dbReference type="ARBA" id="ARBA00023136"/>
    </source>
</evidence>
<evidence type="ECO:0000256" key="5">
    <source>
        <dbReference type="ARBA" id="ARBA00022989"/>
    </source>
</evidence>
<feature type="transmembrane region" description="Helical" evidence="8">
    <location>
        <begin position="309"/>
        <end position="327"/>
    </location>
</feature>
<feature type="transmembrane region" description="Helical" evidence="8">
    <location>
        <begin position="70"/>
        <end position="89"/>
    </location>
</feature>
<feature type="transmembrane region" description="Helical" evidence="8">
    <location>
        <begin position="278"/>
        <end position="297"/>
    </location>
</feature>
<keyword evidence="5 8" id="KW-1133">Transmembrane helix</keyword>
<feature type="transmembrane region" description="Helical" evidence="8">
    <location>
        <begin position="752"/>
        <end position="776"/>
    </location>
</feature>
<feature type="transmembrane region" description="Helical" evidence="8">
    <location>
        <begin position="655"/>
        <end position="682"/>
    </location>
</feature>
<evidence type="ECO:0000256" key="4">
    <source>
        <dbReference type="ARBA" id="ARBA00022847"/>
    </source>
</evidence>
<dbReference type="PANTHER" id="PTHR11662:SF399">
    <property type="entry name" value="FI19708P1-RELATED"/>
    <property type="match status" value="1"/>
</dbReference>
<keyword evidence="3 8" id="KW-0812">Transmembrane</keyword>
<dbReference type="InterPro" id="IPR011701">
    <property type="entry name" value="MFS"/>
</dbReference>
<feature type="domain" description="Major facilitator superfamily (MFS) profile" evidence="9">
    <location>
        <begin position="1"/>
        <end position="712"/>
    </location>
</feature>
<feature type="transmembrane region" description="Helical" evidence="8">
    <location>
        <begin position="253"/>
        <end position="272"/>
    </location>
</feature>
<feature type="transmembrane region" description="Helical" evidence="8">
    <location>
        <begin position="619"/>
        <end position="643"/>
    </location>
</feature>
<dbReference type="PROSITE" id="PS50850">
    <property type="entry name" value="MFS"/>
    <property type="match status" value="1"/>
</dbReference>
<dbReference type="InterPro" id="IPR020846">
    <property type="entry name" value="MFS_dom"/>
</dbReference>
<dbReference type="Pfam" id="PF07690">
    <property type="entry name" value="MFS_1"/>
    <property type="match status" value="2"/>
</dbReference>
<feature type="transmembrane region" description="Helical" evidence="8">
    <location>
        <begin position="95"/>
        <end position="119"/>
    </location>
</feature>
<dbReference type="EMBL" id="JH818255">
    <property type="protein sequence ID" value="EKC39781.1"/>
    <property type="molecule type" value="Genomic_DNA"/>
</dbReference>
<evidence type="ECO:0000313" key="10">
    <source>
        <dbReference type="EMBL" id="EKC39781.1"/>
    </source>
</evidence>
<feature type="transmembrane region" description="Helical" evidence="8">
    <location>
        <begin position="594"/>
        <end position="613"/>
    </location>
</feature>
<feature type="transmembrane region" description="Helical" evidence="8">
    <location>
        <begin position="131"/>
        <end position="158"/>
    </location>
</feature>
<keyword evidence="6 8" id="KW-0472">Membrane</keyword>
<dbReference type="InterPro" id="IPR036259">
    <property type="entry name" value="MFS_trans_sf"/>
</dbReference>
<gene>
    <name evidence="10" type="ORF">CGI_10015826</name>
</gene>
<dbReference type="SUPFAM" id="SSF103473">
    <property type="entry name" value="MFS general substrate transporter"/>
    <property type="match status" value="2"/>
</dbReference>
<feature type="transmembrane region" description="Helical" evidence="8">
    <location>
        <begin position="498"/>
        <end position="523"/>
    </location>
</feature>
<proteinExistence type="predicted"/>
<dbReference type="GO" id="GO:0006820">
    <property type="term" value="P:monoatomic anion transport"/>
    <property type="evidence" value="ECO:0007669"/>
    <property type="project" value="TreeGrafter"/>
</dbReference>
<dbReference type="AlphaFoldDB" id="K1RXP6"/>
<accession>K1RXP6</accession>
<keyword evidence="2" id="KW-0813">Transport</keyword>
<dbReference type="GO" id="GO:0016020">
    <property type="term" value="C:membrane"/>
    <property type="evidence" value="ECO:0007669"/>
    <property type="project" value="UniProtKB-SubCell"/>
</dbReference>
<dbReference type="GO" id="GO:0015293">
    <property type="term" value="F:symporter activity"/>
    <property type="evidence" value="ECO:0007669"/>
    <property type="project" value="UniProtKB-KW"/>
</dbReference>
<feature type="transmembrane region" description="Helical" evidence="8">
    <location>
        <begin position="796"/>
        <end position="818"/>
    </location>
</feature>